<keyword evidence="3" id="KW-0255">Endonuclease</keyword>
<dbReference type="EMBL" id="CM002928">
    <property type="protein sequence ID" value="KGN44625.1"/>
    <property type="molecule type" value="Genomic_DNA"/>
</dbReference>
<keyword evidence="2" id="KW-0540">Nuclease</keyword>
<dbReference type="PANTHER" id="PTHR11240:SF75">
    <property type="entry name" value="RIBONUCLEASE 3"/>
    <property type="match status" value="1"/>
</dbReference>
<evidence type="ECO:0000256" key="6">
    <source>
        <dbReference type="RuleBase" id="RU004328"/>
    </source>
</evidence>
<dbReference type="GO" id="GO:0016787">
    <property type="term" value="F:hydrolase activity"/>
    <property type="evidence" value="ECO:0007669"/>
    <property type="project" value="UniProtKB-KW"/>
</dbReference>
<evidence type="ECO:0000313" key="8">
    <source>
        <dbReference type="Proteomes" id="UP000029981"/>
    </source>
</evidence>
<comment type="similarity">
    <text evidence="1 6">Belongs to the RNase T2 family.</text>
</comment>
<reference evidence="7 8" key="2">
    <citation type="journal article" date="2009" name="PLoS ONE">
        <title>An integrated genetic and cytogenetic map of the cucumber genome.</title>
        <authorList>
            <person name="Ren Y."/>
            <person name="Zhang Z."/>
            <person name="Liu J."/>
            <person name="Staub J.E."/>
            <person name="Han Y."/>
            <person name="Cheng Z."/>
            <person name="Li X."/>
            <person name="Lu J."/>
            <person name="Miao H."/>
            <person name="Kang H."/>
            <person name="Xie B."/>
            <person name="Gu X."/>
            <person name="Wang X."/>
            <person name="Du Y."/>
            <person name="Jin W."/>
            <person name="Huang S."/>
        </authorList>
    </citation>
    <scope>NUCLEOTIDE SEQUENCE [LARGE SCALE GENOMIC DNA]</scope>
    <source>
        <strain evidence="8">cv. 9930</strain>
    </source>
</reference>
<dbReference type="GO" id="GO:0033897">
    <property type="term" value="F:ribonuclease T2 activity"/>
    <property type="evidence" value="ECO:0007669"/>
    <property type="project" value="InterPro"/>
</dbReference>
<dbReference type="AlphaFoldDB" id="A0A0A0K4L1"/>
<keyword evidence="5" id="KW-0456">Lyase</keyword>
<dbReference type="GO" id="GO:0003723">
    <property type="term" value="F:RNA binding"/>
    <property type="evidence" value="ECO:0007669"/>
    <property type="project" value="InterPro"/>
</dbReference>
<sequence length="134" mass="14903">MNQYWKDLENGNSIEAWASKWEMHGTCSAAGFDQFKYFCLGLDTYGRHAIFSFLDREGLAPSSSKYVAKASFITAIANSTLKKGGVICAVDQYRRIQLQKAVLCYVKDGHTLIDCPDNVSSSCPDNFVWLALGD</sequence>
<evidence type="ECO:0000313" key="7">
    <source>
        <dbReference type="EMBL" id="KGN44625.1"/>
    </source>
</evidence>
<dbReference type="InterPro" id="IPR001568">
    <property type="entry name" value="RNase_T2-like"/>
</dbReference>
<dbReference type="Gene3D" id="3.90.730.10">
    <property type="entry name" value="Ribonuclease T2-like"/>
    <property type="match status" value="1"/>
</dbReference>
<dbReference type="Pfam" id="PF00445">
    <property type="entry name" value="Ribonuclease_T2"/>
    <property type="match status" value="1"/>
</dbReference>
<evidence type="ECO:0000256" key="1">
    <source>
        <dbReference type="ARBA" id="ARBA00007469"/>
    </source>
</evidence>
<evidence type="ECO:0000256" key="4">
    <source>
        <dbReference type="ARBA" id="ARBA00022801"/>
    </source>
</evidence>
<proteinExistence type="inferred from homology"/>
<reference evidence="7 8" key="3">
    <citation type="journal article" date="2010" name="BMC Genomics">
        <title>Transcriptome sequencing and comparative analysis of cucumber flowers with different sex types.</title>
        <authorList>
            <person name="Guo S."/>
            <person name="Zheng Y."/>
            <person name="Joung J.G."/>
            <person name="Liu S."/>
            <person name="Zhang Z."/>
            <person name="Crasta O.R."/>
            <person name="Sobral B.W."/>
            <person name="Xu Y."/>
            <person name="Huang S."/>
            <person name="Fei Z."/>
        </authorList>
    </citation>
    <scope>NUCLEOTIDE SEQUENCE [LARGE SCALE GENOMIC DNA]</scope>
    <source>
        <strain evidence="8">cv. 9930</strain>
    </source>
</reference>
<keyword evidence="8" id="KW-1185">Reference proteome</keyword>
<accession>A0A0A0K4L1</accession>
<reference evidence="7 8" key="1">
    <citation type="journal article" date="2009" name="Nat. Genet.">
        <title>The genome of the cucumber, Cucumis sativus L.</title>
        <authorList>
            <person name="Huang S."/>
            <person name="Li R."/>
            <person name="Zhang Z."/>
            <person name="Li L."/>
            <person name="Gu X."/>
            <person name="Fan W."/>
            <person name="Lucas W.J."/>
            <person name="Wang X."/>
            <person name="Xie B."/>
            <person name="Ni P."/>
            <person name="Ren Y."/>
            <person name="Zhu H."/>
            <person name="Li J."/>
            <person name="Lin K."/>
            <person name="Jin W."/>
            <person name="Fei Z."/>
            <person name="Li G."/>
            <person name="Staub J."/>
            <person name="Kilian A."/>
            <person name="van der Vossen E.A."/>
            <person name="Wu Y."/>
            <person name="Guo J."/>
            <person name="He J."/>
            <person name="Jia Z."/>
            <person name="Ren Y."/>
            <person name="Tian G."/>
            <person name="Lu Y."/>
            <person name="Ruan J."/>
            <person name="Qian W."/>
            <person name="Wang M."/>
            <person name="Huang Q."/>
            <person name="Li B."/>
            <person name="Xuan Z."/>
            <person name="Cao J."/>
            <person name="Asan"/>
            <person name="Wu Z."/>
            <person name="Zhang J."/>
            <person name="Cai Q."/>
            <person name="Bai Y."/>
            <person name="Zhao B."/>
            <person name="Han Y."/>
            <person name="Li Y."/>
            <person name="Li X."/>
            <person name="Wang S."/>
            <person name="Shi Q."/>
            <person name="Liu S."/>
            <person name="Cho W.K."/>
            <person name="Kim J.Y."/>
            <person name="Xu Y."/>
            <person name="Heller-Uszynska K."/>
            <person name="Miao H."/>
            <person name="Cheng Z."/>
            <person name="Zhang S."/>
            <person name="Wu J."/>
            <person name="Yang Y."/>
            <person name="Kang H."/>
            <person name="Li M."/>
            <person name="Liang H."/>
            <person name="Ren X."/>
            <person name="Shi Z."/>
            <person name="Wen M."/>
            <person name="Jian M."/>
            <person name="Yang H."/>
            <person name="Zhang G."/>
            <person name="Yang Z."/>
            <person name="Chen R."/>
            <person name="Liu S."/>
            <person name="Li J."/>
            <person name="Ma L."/>
            <person name="Liu H."/>
            <person name="Zhou Y."/>
            <person name="Zhao J."/>
            <person name="Fang X."/>
            <person name="Li G."/>
            <person name="Fang L."/>
            <person name="Li Y."/>
            <person name="Liu D."/>
            <person name="Zheng H."/>
            <person name="Zhang Y."/>
            <person name="Qin N."/>
            <person name="Li Z."/>
            <person name="Yang G."/>
            <person name="Yang S."/>
            <person name="Bolund L."/>
            <person name="Kristiansen K."/>
            <person name="Zheng H."/>
            <person name="Li S."/>
            <person name="Zhang X."/>
            <person name="Yang H."/>
            <person name="Wang J."/>
            <person name="Sun R."/>
            <person name="Zhang B."/>
            <person name="Jiang S."/>
            <person name="Wang J."/>
            <person name="Du Y."/>
            <person name="Li S."/>
        </authorList>
    </citation>
    <scope>NUCLEOTIDE SEQUENCE [LARGE SCALE GENOMIC DNA]</scope>
    <source>
        <strain evidence="8">cv. 9930</strain>
    </source>
</reference>
<keyword evidence="4" id="KW-0378">Hydrolase</keyword>
<reference evidence="7 8" key="4">
    <citation type="journal article" date="2011" name="BMC Genomics">
        <title>RNA-Seq improves annotation of protein-coding genes in the cucumber genome.</title>
        <authorList>
            <person name="Li Z."/>
            <person name="Zhang Z."/>
            <person name="Yan P."/>
            <person name="Huang S."/>
            <person name="Fei Z."/>
            <person name="Lin K."/>
        </authorList>
    </citation>
    <scope>NUCLEOTIDE SEQUENCE [LARGE SCALE GENOMIC DNA]</scope>
    <source>
        <strain evidence="8">cv. 9930</strain>
    </source>
</reference>
<dbReference type="SUPFAM" id="SSF55895">
    <property type="entry name" value="Ribonuclease Rh-like"/>
    <property type="match status" value="1"/>
</dbReference>
<evidence type="ECO:0000256" key="3">
    <source>
        <dbReference type="ARBA" id="ARBA00022759"/>
    </source>
</evidence>
<organism evidence="7 8">
    <name type="scientific">Cucumis sativus</name>
    <name type="common">Cucumber</name>
    <dbReference type="NCBI Taxonomy" id="3659"/>
    <lineage>
        <taxon>Eukaryota</taxon>
        <taxon>Viridiplantae</taxon>
        <taxon>Streptophyta</taxon>
        <taxon>Embryophyta</taxon>
        <taxon>Tracheophyta</taxon>
        <taxon>Spermatophyta</taxon>
        <taxon>Magnoliopsida</taxon>
        <taxon>eudicotyledons</taxon>
        <taxon>Gunneridae</taxon>
        <taxon>Pentapetalae</taxon>
        <taxon>rosids</taxon>
        <taxon>fabids</taxon>
        <taxon>Cucurbitales</taxon>
        <taxon>Cucurbitaceae</taxon>
        <taxon>Benincaseae</taxon>
        <taxon>Cucumis</taxon>
    </lineage>
</organism>
<name>A0A0A0K4L1_CUCSA</name>
<dbReference type="PANTHER" id="PTHR11240">
    <property type="entry name" value="RIBONUCLEASE T2"/>
    <property type="match status" value="1"/>
</dbReference>
<evidence type="ECO:0000256" key="2">
    <source>
        <dbReference type="ARBA" id="ARBA00022722"/>
    </source>
</evidence>
<evidence type="ECO:0000256" key="5">
    <source>
        <dbReference type="ARBA" id="ARBA00023239"/>
    </source>
</evidence>
<dbReference type="Gramene" id="KGN44625">
    <property type="protein sequence ID" value="KGN44625"/>
    <property type="gene ID" value="Csa_7G351900"/>
</dbReference>
<protein>
    <submittedName>
        <fullName evidence="7">Uncharacterized protein</fullName>
    </submittedName>
</protein>
<dbReference type="InterPro" id="IPR036430">
    <property type="entry name" value="RNase_T2-like_sf"/>
</dbReference>
<dbReference type="Proteomes" id="UP000029981">
    <property type="component" value="Chromosome 7"/>
</dbReference>
<gene>
    <name evidence="7" type="ORF">Csa_7G351900</name>
</gene>
<dbReference type="OMA" id="WASKWEM"/>